<evidence type="ECO:0000256" key="4">
    <source>
        <dbReference type="ARBA" id="ARBA00022777"/>
    </source>
</evidence>
<accession>A0ABW2SKS5</accession>
<dbReference type="Proteomes" id="UP001596527">
    <property type="component" value="Unassembled WGS sequence"/>
</dbReference>
<keyword evidence="5" id="KW-0067">ATP-binding</keyword>
<dbReference type="CDD" id="cd01164">
    <property type="entry name" value="FruK_PfkB_like"/>
    <property type="match status" value="1"/>
</dbReference>
<evidence type="ECO:0000313" key="8">
    <source>
        <dbReference type="EMBL" id="MFC7579938.1"/>
    </source>
</evidence>
<evidence type="ECO:0000256" key="2">
    <source>
        <dbReference type="ARBA" id="ARBA00022679"/>
    </source>
</evidence>
<proteinExistence type="inferred from homology"/>
<evidence type="ECO:0000313" key="9">
    <source>
        <dbReference type="Proteomes" id="UP001596527"/>
    </source>
</evidence>
<dbReference type="PIRSF" id="PIRSF000535">
    <property type="entry name" value="1PFK/6PFK/LacC"/>
    <property type="match status" value="1"/>
</dbReference>
<dbReference type="SUPFAM" id="SSF53613">
    <property type="entry name" value="Ribokinase-like"/>
    <property type="match status" value="1"/>
</dbReference>
<comment type="similarity">
    <text evidence="1">Belongs to the carbohydrate kinase PfkB family.</text>
</comment>
<gene>
    <name evidence="8" type="ORF">ACFQWG_01685</name>
</gene>
<dbReference type="Pfam" id="PF00294">
    <property type="entry name" value="PfkB"/>
    <property type="match status" value="1"/>
</dbReference>
<dbReference type="InterPro" id="IPR017583">
    <property type="entry name" value="Tagatose/fructose_Pkinase"/>
</dbReference>
<dbReference type="RefSeq" id="WP_380971524.1">
    <property type="nucleotide sequence ID" value="NZ_JBHTEF010000001.1"/>
</dbReference>
<keyword evidence="9" id="KW-1185">Reference proteome</keyword>
<dbReference type="PANTHER" id="PTHR46566:SF2">
    <property type="entry name" value="ATP-DEPENDENT 6-PHOSPHOFRUCTOKINASE ISOZYME 2"/>
    <property type="match status" value="1"/>
</dbReference>
<sequence>MNAGERGAITTVTLNAAIDRRLEVSVLTPRTVMRARRAESTAGGKGLNVARVARRLGCDVIATGFIAGHAGSFIAENVEQEGIAPAFVRISGESRSCINIIDASGHSTEILEPGPTVDSGDLETLLAVVRDQASRSSIVAMSGSPPRGCPEGFYADLIREIHAAGALAFLDSSSACLSHGLQARPDFVKPNTDEIRDLVGEEVSCPSSAARAAIEVAKKHQVRMVVVSLGPQGAVGAFGGRAWWVEAPDVPVANTVGCGDAFVGAFAVEHQSSGDPVAALVAGVRVSSAVAMSDTTGSFRQEDLDLIRQASPAIHEVG</sequence>
<evidence type="ECO:0000259" key="7">
    <source>
        <dbReference type="Pfam" id="PF00294"/>
    </source>
</evidence>
<dbReference type="NCBIfam" id="TIGR03168">
    <property type="entry name" value="1-PFK"/>
    <property type="match status" value="1"/>
</dbReference>
<protein>
    <submittedName>
        <fullName evidence="8">1-phosphofructokinase family hexose kinase</fullName>
    </submittedName>
</protein>
<keyword evidence="2 6" id="KW-0808">Transferase</keyword>
<evidence type="ECO:0000256" key="3">
    <source>
        <dbReference type="ARBA" id="ARBA00022741"/>
    </source>
</evidence>
<evidence type="ECO:0000256" key="6">
    <source>
        <dbReference type="PIRNR" id="PIRNR000535"/>
    </source>
</evidence>
<dbReference type="PANTHER" id="PTHR46566">
    <property type="entry name" value="1-PHOSPHOFRUCTOKINASE-RELATED"/>
    <property type="match status" value="1"/>
</dbReference>
<dbReference type="InterPro" id="IPR011611">
    <property type="entry name" value="PfkB_dom"/>
</dbReference>
<dbReference type="EMBL" id="JBHTEF010000001">
    <property type="protein sequence ID" value="MFC7579938.1"/>
    <property type="molecule type" value="Genomic_DNA"/>
</dbReference>
<name>A0ABW2SKS5_9ACTO</name>
<comment type="caution">
    <text evidence="8">The sequence shown here is derived from an EMBL/GenBank/DDBJ whole genome shotgun (WGS) entry which is preliminary data.</text>
</comment>
<organism evidence="8 9">
    <name type="scientific">Schaalia naturae</name>
    <dbReference type="NCBI Taxonomy" id="635203"/>
    <lineage>
        <taxon>Bacteria</taxon>
        <taxon>Bacillati</taxon>
        <taxon>Actinomycetota</taxon>
        <taxon>Actinomycetes</taxon>
        <taxon>Actinomycetales</taxon>
        <taxon>Actinomycetaceae</taxon>
        <taxon>Schaalia</taxon>
    </lineage>
</organism>
<evidence type="ECO:0000256" key="5">
    <source>
        <dbReference type="ARBA" id="ARBA00022840"/>
    </source>
</evidence>
<dbReference type="Gene3D" id="3.40.1190.20">
    <property type="match status" value="1"/>
</dbReference>
<keyword evidence="4" id="KW-0418">Kinase</keyword>
<evidence type="ECO:0000256" key="1">
    <source>
        <dbReference type="ARBA" id="ARBA00010688"/>
    </source>
</evidence>
<dbReference type="InterPro" id="IPR029056">
    <property type="entry name" value="Ribokinase-like"/>
</dbReference>
<keyword evidence="3" id="KW-0547">Nucleotide-binding</keyword>
<reference evidence="9" key="1">
    <citation type="journal article" date="2019" name="Int. J. Syst. Evol. Microbiol.">
        <title>The Global Catalogue of Microorganisms (GCM) 10K type strain sequencing project: providing services to taxonomists for standard genome sequencing and annotation.</title>
        <authorList>
            <consortium name="The Broad Institute Genomics Platform"/>
            <consortium name="The Broad Institute Genome Sequencing Center for Infectious Disease"/>
            <person name="Wu L."/>
            <person name="Ma J."/>
        </authorList>
    </citation>
    <scope>NUCLEOTIDE SEQUENCE [LARGE SCALE GENOMIC DNA]</scope>
    <source>
        <strain evidence="9">CCUG 56698</strain>
    </source>
</reference>
<feature type="domain" description="Carbohydrate kinase PfkB" evidence="7">
    <location>
        <begin position="19"/>
        <end position="294"/>
    </location>
</feature>